<feature type="transmembrane region" description="Helical" evidence="1">
    <location>
        <begin position="7"/>
        <end position="28"/>
    </location>
</feature>
<evidence type="ECO:0000313" key="3">
    <source>
        <dbReference type="EMBL" id="CBX72212.1"/>
    </source>
</evidence>
<feature type="domain" description="EamA" evidence="2">
    <location>
        <begin position="9"/>
        <end position="64"/>
    </location>
</feature>
<sequence>MDTKQQAGLGIFLALTTAVFWGALPIAMKQVLEVMEPYTIVWYRFMMATIGLGIILASRRQLPSLKLFANVAG</sequence>
<protein>
    <recommendedName>
        <fullName evidence="2">EamA domain-containing protein</fullName>
    </recommendedName>
</protein>
<accession>F4N2A4</accession>
<dbReference type="AlphaFoldDB" id="F4N2A4"/>
<dbReference type="Pfam" id="PF00892">
    <property type="entry name" value="EamA"/>
    <property type="match status" value="1"/>
</dbReference>
<keyword evidence="1" id="KW-0472">Membrane</keyword>
<organism evidence="3">
    <name type="scientific">Yersinia enterocolitica W22703</name>
    <dbReference type="NCBI Taxonomy" id="913028"/>
    <lineage>
        <taxon>Bacteria</taxon>
        <taxon>Pseudomonadati</taxon>
        <taxon>Pseudomonadota</taxon>
        <taxon>Gammaproteobacteria</taxon>
        <taxon>Enterobacterales</taxon>
        <taxon>Yersiniaceae</taxon>
        <taxon>Yersinia</taxon>
    </lineage>
</organism>
<dbReference type="InterPro" id="IPR000620">
    <property type="entry name" value="EamA_dom"/>
</dbReference>
<name>F4N2A4_YEREN</name>
<evidence type="ECO:0000256" key="1">
    <source>
        <dbReference type="SAM" id="Phobius"/>
    </source>
</evidence>
<keyword evidence="1" id="KW-0812">Transmembrane</keyword>
<feature type="transmembrane region" description="Helical" evidence="1">
    <location>
        <begin position="40"/>
        <end position="58"/>
    </location>
</feature>
<keyword evidence="1" id="KW-1133">Transmembrane helix</keyword>
<reference evidence="3" key="1">
    <citation type="journal article" date="2011" name="BMC Genomics">
        <title>Shotgun sequencing of Yersinia enterocolitica strain W22703 (biotype 2, serotype O:9): genomic evidence for oscillation between invertebrates and mammals.</title>
        <authorList>
            <person name="Fuchs T.M."/>
            <person name="Brandt K."/>
            <person name="Starke M."/>
            <person name="Rattei T."/>
        </authorList>
    </citation>
    <scope>NUCLEOTIDE SEQUENCE</scope>
</reference>
<dbReference type="GO" id="GO:0016020">
    <property type="term" value="C:membrane"/>
    <property type="evidence" value="ECO:0007669"/>
    <property type="project" value="InterPro"/>
</dbReference>
<gene>
    <name evidence="3" type="ORF">YEW_EM19020</name>
</gene>
<evidence type="ECO:0000259" key="2">
    <source>
        <dbReference type="Pfam" id="PF00892"/>
    </source>
</evidence>
<dbReference type="EMBL" id="FR718685">
    <property type="protein sequence ID" value="CBX72212.1"/>
    <property type="molecule type" value="Genomic_DNA"/>
</dbReference>
<proteinExistence type="predicted"/>